<sequence>MVKDNEKTNHLLTTGTSNHCFLNKENNRLLQLKRSHPEMHQIFLEAFEQQKGHADD</sequence>
<organism evidence="1 2">
    <name type="scientific">Enterococcus xiangfangensis</name>
    <dbReference type="NCBI Taxonomy" id="1296537"/>
    <lineage>
        <taxon>Bacteria</taxon>
        <taxon>Bacillati</taxon>
        <taxon>Bacillota</taxon>
        <taxon>Bacilli</taxon>
        <taxon>Lactobacillales</taxon>
        <taxon>Enterococcaceae</taxon>
        <taxon>Enterococcus</taxon>
    </lineage>
</organism>
<proteinExistence type="predicted"/>
<evidence type="ECO:0000313" key="2">
    <source>
        <dbReference type="Proteomes" id="UP001181046"/>
    </source>
</evidence>
<dbReference type="RefSeq" id="WP_311830623.1">
    <property type="nucleotide sequence ID" value="NZ_JARQAJ010000025.1"/>
</dbReference>
<dbReference type="EMBL" id="JARQAJ010000025">
    <property type="protein sequence ID" value="MDT2760847.1"/>
    <property type="molecule type" value="Genomic_DNA"/>
</dbReference>
<accession>A0ABU3FDU0</accession>
<dbReference type="Proteomes" id="UP001181046">
    <property type="component" value="Unassembled WGS sequence"/>
</dbReference>
<comment type="caution">
    <text evidence="1">The sequence shown here is derived from an EMBL/GenBank/DDBJ whole genome shotgun (WGS) entry which is preliminary data.</text>
</comment>
<name>A0ABU3FDU0_9ENTE</name>
<keyword evidence="2" id="KW-1185">Reference proteome</keyword>
<protein>
    <submittedName>
        <fullName evidence="1">Uncharacterized protein</fullName>
    </submittedName>
</protein>
<reference evidence="1" key="1">
    <citation type="submission" date="2023-03" db="EMBL/GenBank/DDBJ databases">
        <authorList>
            <person name="Shen W."/>
            <person name="Cai J."/>
        </authorList>
    </citation>
    <scope>NUCLEOTIDE SEQUENCE</scope>
    <source>
        <strain evidence="1">P66-3</strain>
    </source>
</reference>
<evidence type="ECO:0000313" key="1">
    <source>
        <dbReference type="EMBL" id="MDT2760847.1"/>
    </source>
</evidence>
<gene>
    <name evidence="1" type="ORF">P7H27_13915</name>
</gene>